<proteinExistence type="predicted"/>
<evidence type="ECO:0000256" key="1">
    <source>
        <dbReference type="SAM" id="Phobius"/>
    </source>
</evidence>
<accession>A0A0F9II34</accession>
<keyword evidence="1" id="KW-0812">Transmembrane</keyword>
<sequence length="82" mass="9414">MELIQLLKMFGDEERNQKIAETLQAHQEAILLQNKLILALGIISIVFVLLTLYNEICSHRKFKKIKADISRLDSMISTKSDV</sequence>
<dbReference type="AlphaFoldDB" id="A0A0F9II34"/>
<dbReference type="EMBL" id="LAZR01013985">
    <property type="protein sequence ID" value="KKM19444.1"/>
    <property type="molecule type" value="Genomic_DNA"/>
</dbReference>
<keyword evidence="1" id="KW-0472">Membrane</keyword>
<organism evidence="2">
    <name type="scientific">marine sediment metagenome</name>
    <dbReference type="NCBI Taxonomy" id="412755"/>
    <lineage>
        <taxon>unclassified sequences</taxon>
        <taxon>metagenomes</taxon>
        <taxon>ecological metagenomes</taxon>
    </lineage>
</organism>
<gene>
    <name evidence="2" type="ORF">LCGC14_1655620</name>
</gene>
<protein>
    <submittedName>
        <fullName evidence="2">Uncharacterized protein</fullName>
    </submittedName>
</protein>
<name>A0A0F9II34_9ZZZZ</name>
<evidence type="ECO:0000313" key="2">
    <source>
        <dbReference type="EMBL" id="KKM19444.1"/>
    </source>
</evidence>
<keyword evidence="1" id="KW-1133">Transmembrane helix</keyword>
<feature type="transmembrane region" description="Helical" evidence="1">
    <location>
        <begin position="36"/>
        <end position="56"/>
    </location>
</feature>
<reference evidence="2" key="1">
    <citation type="journal article" date="2015" name="Nature">
        <title>Complex archaea that bridge the gap between prokaryotes and eukaryotes.</title>
        <authorList>
            <person name="Spang A."/>
            <person name="Saw J.H."/>
            <person name="Jorgensen S.L."/>
            <person name="Zaremba-Niedzwiedzka K."/>
            <person name="Martijn J."/>
            <person name="Lind A.E."/>
            <person name="van Eijk R."/>
            <person name="Schleper C."/>
            <person name="Guy L."/>
            <person name="Ettema T.J."/>
        </authorList>
    </citation>
    <scope>NUCLEOTIDE SEQUENCE</scope>
</reference>
<comment type="caution">
    <text evidence="2">The sequence shown here is derived from an EMBL/GenBank/DDBJ whole genome shotgun (WGS) entry which is preliminary data.</text>
</comment>